<dbReference type="CDD" id="cd12247">
    <property type="entry name" value="RRM2_U1A_like"/>
    <property type="match status" value="1"/>
</dbReference>
<dbReference type="GO" id="GO:0006397">
    <property type="term" value="P:mRNA processing"/>
    <property type="evidence" value="ECO:0007669"/>
    <property type="project" value="UniProtKB-KW"/>
</dbReference>
<dbReference type="GO" id="GO:0030532">
    <property type="term" value="C:small nuclear ribonucleoprotein complex"/>
    <property type="evidence" value="ECO:0007669"/>
    <property type="project" value="UniProtKB-ARBA"/>
</dbReference>
<dbReference type="FunFam" id="3.30.70.330:FF:000029">
    <property type="entry name" value="U2 small nuclear ribonucleoprotein B"/>
    <property type="match status" value="1"/>
</dbReference>
<dbReference type="OrthoDB" id="296533at2759"/>
<dbReference type="Proteomes" id="UP000689195">
    <property type="component" value="Unassembled WGS sequence"/>
</dbReference>
<comment type="subcellular location">
    <subcellularLocation>
        <location evidence="1">Nucleus</location>
    </subcellularLocation>
</comment>
<keyword evidence="13" id="KW-1185">Reference proteome</keyword>
<accession>A0A8S1V2G0</accession>
<evidence type="ECO:0000313" key="13">
    <source>
        <dbReference type="Proteomes" id="UP000689195"/>
    </source>
</evidence>
<dbReference type="AlphaFoldDB" id="A0A8S1V2G0"/>
<protein>
    <recommendedName>
        <fullName evidence="11">RRM domain-containing protein</fullName>
    </recommendedName>
</protein>
<dbReference type="EMBL" id="CAJJDO010000050">
    <property type="protein sequence ID" value="CAD8168956.1"/>
    <property type="molecule type" value="Genomic_DNA"/>
</dbReference>
<comment type="caution">
    <text evidence="12">The sequence shown here is derived from an EMBL/GenBank/DDBJ whole genome shotgun (WGS) entry which is preliminary data.</text>
</comment>
<keyword evidence="8" id="KW-0539">Nucleus</keyword>
<keyword evidence="3" id="KW-0507">mRNA processing</keyword>
<sequence length="473" mass="55050">MGIKCSKRKNRSFQNEIIQAQPIQISQTTSKEALAFCDSQDLANFMRTKPAKSYLQEVIQKQQIYFDSCDQLTHIIEGKSEILLRCYNDFTEKALKIKLMVLKYYKENFLVYQEQEPGCILNKDQIANETMQILIETNIILNCLMDKNFDVEQELWWGNDYFKDRRISLGEIEDDKIQNDQIVQPIVQYLQALKNKVTQSIPINQQYQKPFQQNQSVVNSTAIAQVHLTKFYNDLKLEFAKDAGEEQIPYLHPANQIIQDSAPKETLYITGLNDKIKLEDLKFVLYILFSQFGEVLQIVMKKTQKLRGQAFIVFQNITYATNAKAALSGMIVYDKPLIIEFAYKKSVIFDRIEGKFYYKQKQHKELQPNLPNELMKEKKQKKFDEKIQNSSHLNQGDINNVLLIESLPPFVTEIMLSELFRQYPGYSLIKLIPARGLAFVEYQNDDQATVALKGLSNFKITPECQLKVKYAKK</sequence>
<evidence type="ECO:0000256" key="1">
    <source>
        <dbReference type="ARBA" id="ARBA00004123"/>
    </source>
</evidence>
<evidence type="ECO:0000256" key="2">
    <source>
        <dbReference type="ARBA" id="ARBA00007243"/>
    </source>
</evidence>
<reference evidence="12" key="1">
    <citation type="submission" date="2021-01" db="EMBL/GenBank/DDBJ databases">
        <authorList>
            <consortium name="Genoscope - CEA"/>
            <person name="William W."/>
        </authorList>
    </citation>
    <scope>NUCLEOTIDE SEQUENCE</scope>
</reference>
<dbReference type="GO" id="GO:0003723">
    <property type="term" value="F:RNA binding"/>
    <property type="evidence" value="ECO:0007669"/>
    <property type="project" value="UniProtKB-UniRule"/>
</dbReference>
<dbReference type="PANTHER" id="PTHR10501">
    <property type="entry name" value="U1 SMALL NUCLEAR RIBONUCLEOPROTEIN A/U2 SMALL NUCLEAR RIBONUCLEOPROTEIN B"/>
    <property type="match status" value="1"/>
</dbReference>
<comment type="similarity">
    <text evidence="2">Belongs to the RRM U1 A/B'' family.</text>
</comment>
<evidence type="ECO:0000259" key="11">
    <source>
        <dbReference type="PROSITE" id="PS50102"/>
    </source>
</evidence>
<name>A0A8S1V2G0_9CILI</name>
<evidence type="ECO:0000256" key="8">
    <source>
        <dbReference type="ARBA" id="ARBA00023242"/>
    </source>
</evidence>
<keyword evidence="5" id="KW-0677">Repeat</keyword>
<keyword evidence="6 10" id="KW-0694">RNA-binding</keyword>
<proteinExistence type="inferred from homology"/>
<evidence type="ECO:0000256" key="10">
    <source>
        <dbReference type="PROSITE-ProRule" id="PRU00176"/>
    </source>
</evidence>
<evidence type="ECO:0000256" key="5">
    <source>
        <dbReference type="ARBA" id="ARBA00022737"/>
    </source>
</evidence>
<evidence type="ECO:0000256" key="3">
    <source>
        <dbReference type="ARBA" id="ARBA00022664"/>
    </source>
</evidence>
<feature type="domain" description="RRM" evidence="11">
    <location>
        <begin position="400"/>
        <end position="473"/>
    </location>
</feature>
<gene>
    <name evidence="12" type="ORF">PPENT_87.1.T0500075</name>
</gene>
<dbReference type="Pfam" id="PF00076">
    <property type="entry name" value="RRM_1"/>
    <property type="match status" value="2"/>
</dbReference>
<feature type="domain" description="RRM" evidence="11">
    <location>
        <begin position="265"/>
        <end position="344"/>
    </location>
</feature>
<dbReference type="SMART" id="SM00360">
    <property type="entry name" value="RRM"/>
    <property type="match status" value="2"/>
</dbReference>
<dbReference type="FunFam" id="3.30.70.330:FF:000039">
    <property type="entry name" value="U1 small nuclear ribonucleoprotein A"/>
    <property type="match status" value="1"/>
</dbReference>
<keyword evidence="7" id="KW-0508">mRNA splicing</keyword>
<dbReference type="GO" id="GO:0008380">
    <property type="term" value="P:RNA splicing"/>
    <property type="evidence" value="ECO:0007669"/>
    <property type="project" value="UniProtKB-KW"/>
</dbReference>
<dbReference type="GO" id="GO:0005681">
    <property type="term" value="C:spliceosomal complex"/>
    <property type="evidence" value="ECO:0007669"/>
    <property type="project" value="UniProtKB-KW"/>
</dbReference>
<evidence type="ECO:0000256" key="7">
    <source>
        <dbReference type="ARBA" id="ARBA00023187"/>
    </source>
</evidence>
<keyword evidence="9" id="KW-0687">Ribonucleoprotein</keyword>
<keyword evidence="4" id="KW-0747">Spliceosome</keyword>
<evidence type="ECO:0000256" key="4">
    <source>
        <dbReference type="ARBA" id="ARBA00022728"/>
    </source>
</evidence>
<dbReference type="CDD" id="cd12246">
    <property type="entry name" value="RRM1_U1A_like"/>
    <property type="match status" value="1"/>
</dbReference>
<evidence type="ECO:0000256" key="6">
    <source>
        <dbReference type="ARBA" id="ARBA00022884"/>
    </source>
</evidence>
<dbReference type="InterPro" id="IPR000504">
    <property type="entry name" value="RRM_dom"/>
</dbReference>
<evidence type="ECO:0000256" key="9">
    <source>
        <dbReference type="ARBA" id="ARBA00023274"/>
    </source>
</evidence>
<organism evidence="12 13">
    <name type="scientific">Paramecium pentaurelia</name>
    <dbReference type="NCBI Taxonomy" id="43138"/>
    <lineage>
        <taxon>Eukaryota</taxon>
        <taxon>Sar</taxon>
        <taxon>Alveolata</taxon>
        <taxon>Ciliophora</taxon>
        <taxon>Intramacronucleata</taxon>
        <taxon>Oligohymenophorea</taxon>
        <taxon>Peniculida</taxon>
        <taxon>Parameciidae</taxon>
        <taxon>Paramecium</taxon>
    </lineage>
</organism>
<dbReference type="PROSITE" id="PS50102">
    <property type="entry name" value="RRM"/>
    <property type="match status" value="2"/>
</dbReference>
<evidence type="ECO:0000313" key="12">
    <source>
        <dbReference type="EMBL" id="CAD8168956.1"/>
    </source>
</evidence>